<comment type="subcellular location">
    <subcellularLocation>
        <location evidence="1 7">Cell membrane</location>
        <topology evidence="1 7">Multi-pass membrane protein</topology>
    </subcellularLocation>
</comment>
<accession>A0AA52EBS4</accession>
<dbReference type="FunFam" id="1.10.3720.10:FF:000088">
    <property type="entry name" value="Iron(III) ABC transporter, permease protein"/>
    <property type="match status" value="1"/>
</dbReference>
<feature type="transmembrane region" description="Helical" evidence="7">
    <location>
        <begin position="250"/>
        <end position="268"/>
    </location>
</feature>
<evidence type="ECO:0000256" key="3">
    <source>
        <dbReference type="ARBA" id="ARBA00022475"/>
    </source>
</evidence>
<dbReference type="EMBL" id="CP123872">
    <property type="protein sequence ID" value="WND01815.1"/>
    <property type="molecule type" value="Genomic_DNA"/>
</dbReference>
<dbReference type="InterPro" id="IPR000515">
    <property type="entry name" value="MetI-like"/>
</dbReference>
<dbReference type="AlphaFoldDB" id="A0AA52EBS4"/>
<feature type="transmembrane region" description="Helical" evidence="7">
    <location>
        <begin position="525"/>
        <end position="547"/>
    </location>
</feature>
<dbReference type="PANTHER" id="PTHR30183:SF2">
    <property type="entry name" value="IRON UTILIZATION PROTEIN"/>
    <property type="match status" value="1"/>
</dbReference>
<feature type="transmembrane region" description="Helical" evidence="7">
    <location>
        <begin position="98"/>
        <end position="118"/>
    </location>
</feature>
<feature type="transmembrane region" description="Helical" evidence="7">
    <location>
        <begin position="196"/>
        <end position="217"/>
    </location>
</feature>
<proteinExistence type="inferred from homology"/>
<keyword evidence="10" id="KW-1185">Reference proteome</keyword>
<evidence type="ECO:0000256" key="4">
    <source>
        <dbReference type="ARBA" id="ARBA00022692"/>
    </source>
</evidence>
<evidence type="ECO:0000313" key="10">
    <source>
        <dbReference type="Proteomes" id="UP001268683"/>
    </source>
</evidence>
<evidence type="ECO:0000313" key="9">
    <source>
        <dbReference type="EMBL" id="WND01815.1"/>
    </source>
</evidence>
<name>A0AA52EBS4_9PROT</name>
<dbReference type="InterPro" id="IPR035906">
    <property type="entry name" value="MetI-like_sf"/>
</dbReference>
<feature type="transmembrane region" description="Helical" evidence="7">
    <location>
        <begin position="148"/>
        <end position="167"/>
    </location>
</feature>
<keyword evidence="6 7" id="KW-0472">Membrane</keyword>
<dbReference type="Gene3D" id="1.10.3720.10">
    <property type="entry name" value="MetI-like"/>
    <property type="match status" value="2"/>
</dbReference>
<feature type="transmembrane region" description="Helical" evidence="7">
    <location>
        <begin position="483"/>
        <end position="505"/>
    </location>
</feature>
<feature type="transmembrane region" description="Helical" evidence="7">
    <location>
        <begin position="21"/>
        <end position="44"/>
    </location>
</feature>
<evidence type="ECO:0000256" key="7">
    <source>
        <dbReference type="RuleBase" id="RU363032"/>
    </source>
</evidence>
<feature type="transmembrane region" description="Helical" evidence="7">
    <location>
        <begin position="64"/>
        <end position="86"/>
    </location>
</feature>
<keyword evidence="4 7" id="KW-0812">Transmembrane</keyword>
<feature type="transmembrane region" description="Helical" evidence="7">
    <location>
        <begin position="419"/>
        <end position="443"/>
    </location>
</feature>
<feature type="domain" description="ABC transmembrane type-1" evidence="8">
    <location>
        <begin position="340"/>
        <end position="546"/>
    </location>
</feature>
<feature type="transmembrane region" description="Helical" evidence="7">
    <location>
        <begin position="375"/>
        <end position="399"/>
    </location>
</feature>
<dbReference type="CDD" id="cd06261">
    <property type="entry name" value="TM_PBP2"/>
    <property type="match status" value="2"/>
</dbReference>
<evidence type="ECO:0000259" key="8">
    <source>
        <dbReference type="PROSITE" id="PS50928"/>
    </source>
</evidence>
<feature type="domain" description="ABC transmembrane type-1" evidence="8">
    <location>
        <begin position="63"/>
        <end position="269"/>
    </location>
</feature>
<feature type="transmembrane region" description="Helical" evidence="7">
    <location>
        <begin position="344"/>
        <end position="363"/>
    </location>
</feature>
<feature type="transmembrane region" description="Helical" evidence="7">
    <location>
        <begin position="300"/>
        <end position="324"/>
    </location>
</feature>
<comment type="similarity">
    <text evidence="7">Belongs to the binding-protein-dependent transport system permease family.</text>
</comment>
<keyword evidence="5 7" id="KW-1133">Transmembrane helix</keyword>
<evidence type="ECO:0000256" key="5">
    <source>
        <dbReference type="ARBA" id="ARBA00022989"/>
    </source>
</evidence>
<sequence>MADLQKKQDSALVRMLTENKTLLLGCFIALILISPTLVITSYIFSPSDTVFSHLVETVLWTYVSNSLLLMIGVGFGSLLLGVSAAWFVSMCDFPLKRLFEWALLLPIAMPAYIIAYTYTGLLDFAGPVQTAIREMTGLGYGAYYFPEIRSLGGAIIMLSLVLYPYIYMTARASFLSQSICVLDVSRSLGHTMYSSFWRIALPLARPAIFVGLALVLMETLADYGTVQYFGVDTFTTGIFRTWYGLDSLSAAAQLATLLLLFILILFWVETKSRKGAQYHATSQRHQDLGPIKLRGVKASLALLICSCPLVFGFIIPACQLLYWAIFQADVSYDAAFWRLAWNSLQLGMLAALACILLSLYFGYINRHNKNRLSKLIVKLSTMGYAVPGTVIAVGVMVTFTTVENSFDRFMRDTFDISTGLIFSGTIFALVFAYTVRFMAAGFGSIESGLIRIKTSLDEAATSLGHRSPAILTKVHLPMMKGSILTAGLIVFVDVMKELPATLILRPFNFNTLAVRAYELASDEKLAQAAPAALMIVATGIIPVILLSRAISKTRKVKDND</sequence>
<keyword evidence="3" id="KW-1003">Cell membrane</keyword>
<dbReference type="GO" id="GO:0005886">
    <property type="term" value="C:plasma membrane"/>
    <property type="evidence" value="ECO:0007669"/>
    <property type="project" value="UniProtKB-SubCell"/>
</dbReference>
<dbReference type="RefSeq" id="WP_310797645.1">
    <property type="nucleotide sequence ID" value="NZ_CP123872.1"/>
</dbReference>
<dbReference type="PROSITE" id="PS50928">
    <property type="entry name" value="ABC_TM1"/>
    <property type="match status" value="2"/>
</dbReference>
<dbReference type="GO" id="GO:0055085">
    <property type="term" value="P:transmembrane transport"/>
    <property type="evidence" value="ECO:0007669"/>
    <property type="project" value="InterPro"/>
</dbReference>
<dbReference type="Pfam" id="PF00528">
    <property type="entry name" value="BPD_transp_1"/>
    <property type="match status" value="2"/>
</dbReference>
<evidence type="ECO:0000256" key="1">
    <source>
        <dbReference type="ARBA" id="ARBA00004651"/>
    </source>
</evidence>
<dbReference type="KEGG" id="tmk:QGN29_09650"/>
<reference evidence="9" key="1">
    <citation type="submission" date="2023-04" db="EMBL/GenBank/DDBJ databases">
        <title>Complete genome sequence of Temperatibacter marinus.</title>
        <authorList>
            <person name="Rong J.-C."/>
            <person name="Yi M.-L."/>
            <person name="Zhao Q."/>
        </authorList>
    </citation>
    <scope>NUCLEOTIDE SEQUENCE</scope>
    <source>
        <strain evidence="9">NBRC 110045</strain>
    </source>
</reference>
<organism evidence="9 10">
    <name type="scientific">Temperatibacter marinus</name>
    <dbReference type="NCBI Taxonomy" id="1456591"/>
    <lineage>
        <taxon>Bacteria</taxon>
        <taxon>Pseudomonadati</taxon>
        <taxon>Pseudomonadota</taxon>
        <taxon>Alphaproteobacteria</taxon>
        <taxon>Kordiimonadales</taxon>
        <taxon>Temperatibacteraceae</taxon>
        <taxon>Temperatibacter</taxon>
    </lineage>
</organism>
<protein>
    <submittedName>
        <fullName evidence="9">Iron ABC transporter permease</fullName>
    </submittedName>
</protein>
<evidence type="ECO:0000256" key="6">
    <source>
        <dbReference type="ARBA" id="ARBA00023136"/>
    </source>
</evidence>
<dbReference type="SUPFAM" id="SSF161098">
    <property type="entry name" value="MetI-like"/>
    <property type="match status" value="2"/>
</dbReference>
<evidence type="ECO:0000256" key="2">
    <source>
        <dbReference type="ARBA" id="ARBA00022448"/>
    </source>
</evidence>
<dbReference type="PANTHER" id="PTHR30183">
    <property type="entry name" value="MOLYBDENUM TRANSPORT SYSTEM PERMEASE PROTEIN MODB"/>
    <property type="match status" value="1"/>
</dbReference>
<gene>
    <name evidence="9" type="ORF">QGN29_09650</name>
</gene>
<keyword evidence="2 7" id="KW-0813">Transport</keyword>
<dbReference type="Proteomes" id="UP001268683">
    <property type="component" value="Chromosome"/>
</dbReference>